<dbReference type="EMBL" id="AP009390">
    <property type="protein sequence ID" value="BAF81472.1"/>
    <property type="molecule type" value="Genomic_DNA"/>
</dbReference>
<name>A8E2Q6_BPPHE</name>
<dbReference type="Proteomes" id="UP000001151">
    <property type="component" value="Segment"/>
</dbReference>
<keyword evidence="2" id="KW-1185">Reference proteome</keyword>
<dbReference type="KEGG" id="vg:5666513"/>
<reference evidence="1 2" key="1">
    <citation type="journal article" date="2008" name="Appl. Environ. Microbiol.">
        <title>In silico and in vivo evaluation of bacteriophage phiEF24C, a candidate for treatment of Enterococcus faecalis infections.</title>
        <authorList>
            <person name="Uchiyama J."/>
            <person name="Rashel M."/>
            <person name="Takemura I."/>
            <person name="Wakiguchi H."/>
            <person name="Matsuzaki S."/>
        </authorList>
    </citation>
    <scope>NUCLEOTIDE SEQUENCE</scope>
    <source>
        <strain evidence="1">PhiEF24C</strain>
    </source>
</reference>
<evidence type="ECO:0000313" key="2">
    <source>
        <dbReference type="Proteomes" id="UP000001151"/>
    </source>
</evidence>
<proteinExistence type="predicted"/>
<sequence>MGIATQKKNKLNRKEIREDTTWILIKFIKI</sequence>
<gene>
    <name evidence="1" type="ORF">EFP_204</name>
</gene>
<dbReference type="RefSeq" id="YP_001504313.1">
    <property type="nucleotide sequence ID" value="NC_009904.1"/>
</dbReference>
<protein>
    <submittedName>
        <fullName evidence="1">Uncharacterized protein</fullName>
    </submittedName>
</protein>
<evidence type="ECO:0000313" key="1">
    <source>
        <dbReference type="EMBL" id="BAF81472.1"/>
    </source>
</evidence>
<organismHost>
    <name type="scientific">Enterococcus faecalis</name>
    <name type="common">Streptococcus faecalis</name>
    <dbReference type="NCBI Taxonomy" id="1351"/>
</organismHost>
<accession>A8E2Q6</accession>
<organism evidence="1 2">
    <name type="scientific">Enterococcus phage phiEF24C</name>
    <name type="common">Enterococcus bacteriophage phi-EF24C</name>
    <dbReference type="NCBI Taxonomy" id="442493"/>
    <lineage>
        <taxon>Viruses</taxon>
        <taxon>Duplodnaviria</taxon>
        <taxon>Heunggongvirae</taxon>
        <taxon>Uroviricota</taxon>
        <taxon>Caudoviricetes</taxon>
        <taxon>Herelleviridae</taxon>
        <taxon>Brockvirinae</taxon>
        <taxon>Kochikohdavirus</taxon>
        <taxon>Kochikohdavirus EF24CP2</taxon>
        <taxon>Kochikohdavirus EF24C</taxon>
    </lineage>
</organism>